<dbReference type="EMBL" id="LWDF02001229">
    <property type="protein sequence ID" value="KAE8239791.1"/>
    <property type="molecule type" value="Genomic_DNA"/>
</dbReference>
<protein>
    <submittedName>
        <fullName evidence="2">Uncharacterized protein</fullName>
    </submittedName>
</protein>
<feature type="region of interest" description="Disordered" evidence="1">
    <location>
        <begin position="123"/>
        <end position="145"/>
    </location>
</feature>
<reference evidence="2" key="2">
    <citation type="journal article" date="2019" name="IMA Fungus">
        <title>Genome sequencing and comparison of five Tilletia species to identify candidate genes for the detection of regulated species infecting wheat.</title>
        <authorList>
            <person name="Nguyen H.D.T."/>
            <person name="Sultana T."/>
            <person name="Kesanakurti P."/>
            <person name="Hambleton S."/>
        </authorList>
    </citation>
    <scope>NUCLEOTIDE SEQUENCE</scope>
    <source>
        <strain evidence="2">DAOMC 236416</strain>
    </source>
</reference>
<reference evidence="2" key="1">
    <citation type="submission" date="2016-04" db="EMBL/GenBank/DDBJ databases">
        <authorList>
            <person name="Nguyen H.D."/>
            <person name="Samba Siva P."/>
            <person name="Cullis J."/>
            <person name="Levesque C.A."/>
            <person name="Hambleton S."/>
        </authorList>
    </citation>
    <scope>NUCLEOTIDE SEQUENCE</scope>
    <source>
        <strain evidence="2">DAOMC 236416</strain>
    </source>
</reference>
<keyword evidence="3" id="KW-1185">Reference proteome</keyword>
<dbReference type="Proteomes" id="UP000077521">
    <property type="component" value="Unassembled WGS sequence"/>
</dbReference>
<evidence type="ECO:0000256" key="1">
    <source>
        <dbReference type="SAM" id="MobiDB-lite"/>
    </source>
</evidence>
<gene>
    <name evidence="2" type="ORF">A4X13_0g8067</name>
</gene>
<proteinExistence type="predicted"/>
<comment type="caution">
    <text evidence="2">The sequence shown here is derived from an EMBL/GenBank/DDBJ whole genome shotgun (WGS) entry which is preliminary data.</text>
</comment>
<dbReference type="AlphaFoldDB" id="A0A8T8SG70"/>
<accession>A0A8T8SG70</accession>
<sequence>MSGPASIARKIGPSASRQQPDDYKAVEAAVGSKITVTYQLGFNLTLKSHTGSYQVSSWSNLNLDTISSALGRVLVALEPMARPHTNSMPFSGLSLSHIVKKDDPRADGKTALDNLLATYRREQKGRGKMVEYEGDSPSGEPSKKQ</sequence>
<organism evidence="2 3">
    <name type="scientific">Tilletia indica</name>
    <dbReference type="NCBI Taxonomy" id="43049"/>
    <lineage>
        <taxon>Eukaryota</taxon>
        <taxon>Fungi</taxon>
        <taxon>Dikarya</taxon>
        <taxon>Basidiomycota</taxon>
        <taxon>Ustilaginomycotina</taxon>
        <taxon>Exobasidiomycetes</taxon>
        <taxon>Tilletiales</taxon>
        <taxon>Tilletiaceae</taxon>
        <taxon>Tilletia</taxon>
    </lineage>
</organism>
<feature type="region of interest" description="Disordered" evidence="1">
    <location>
        <begin position="1"/>
        <end position="22"/>
    </location>
</feature>
<name>A0A8T8SG70_9BASI</name>
<evidence type="ECO:0000313" key="3">
    <source>
        <dbReference type="Proteomes" id="UP000077521"/>
    </source>
</evidence>
<evidence type="ECO:0000313" key="2">
    <source>
        <dbReference type="EMBL" id="KAE8239791.1"/>
    </source>
</evidence>